<dbReference type="InterPro" id="IPR006935">
    <property type="entry name" value="Helicase/UvrB_N"/>
</dbReference>
<dbReference type="InterPro" id="IPR027417">
    <property type="entry name" value="P-loop_NTPase"/>
</dbReference>
<feature type="domain" description="Helicase/UvrB N-terminal" evidence="1">
    <location>
        <begin position="3"/>
        <end position="222"/>
    </location>
</feature>
<dbReference type="CDD" id="cd18785">
    <property type="entry name" value="SF2_C"/>
    <property type="match status" value="1"/>
</dbReference>
<dbReference type="PANTHER" id="PTHR47396:SF1">
    <property type="entry name" value="ATP-DEPENDENT HELICASE IRC3-RELATED"/>
    <property type="match status" value="1"/>
</dbReference>
<gene>
    <name evidence="2" type="ORF">GCM10025863_02460</name>
</gene>
<dbReference type="Proteomes" id="UP001321543">
    <property type="component" value="Chromosome"/>
</dbReference>
<proteinExistence type="predicted"/>
<evidence type="ECO:0000259" key="1">
    <source>
        <dbReference type="Pfam" id="PF04851"/>
    </source>
</evidence>
<dbReference type="PANTHER" id="PTHR47396">
    <property type="entry name" value="TYPE I RESTRICTION ENZYME ECOKI R PROTEIN"/>
    <property type="match status" value="1"/>
</dbReference>
<dbReference type="RefSeq" id="WP_286301459.1">
    <property type="nucleotide sequence ID" value="NZ_AP027728.1"/>
</dbReference>
<name>A0ABN6WYM2_9MICO</name>
<keyword evidence="3" id="KW-1185">Reference proteome</keyword>
<sequence length="859" mass="95417">MRYTLKDYQAEAVGNVLRNLAQAKDMYQRYGSLSQFSLSATTGAGKTVMAAAVIEALISGSDEFDFAADPGAVVLWFSDDPSLNEQSRARIQAASSELDWRLKLITNDFRETSFQPGHVYFLNTQKLSKTSNLVKGAGARLDPSATIDELTPAPDEMQSNIYDTIINTIENKELTLYLVLDEAHRGMKPQRDRSTIVQRLINGQGQVPPIPIVFGISATVERFDQAMKSVTNRTALPSVEVDSALVQASGLLKDDIVLSIPAESGAFDTVLLRRAVEKIREAGRAWDAYTREQEEADAVVPLLVVQMADKPSDETLVRTIDTILESWPELDHGAIANVFGEHQDLKVGGYTIPYIEPQRVQDSTHVRVLIAKSAISTGWDCPRAEVLVSFRPASDPTNITQLLGRMIRTPLARRIPGNEVLNSVDCMLPYFDRTTAMRVAEMLMHGATSKDDEGDSGGGEGRRVLFDPVLLHPNLELPAEVWEKFEALPTVTIPKHRSKPIKRLTALAAALTKDKVVDQALKRAHDELNNVVASRAMQYKAQVDRAREDVLTMSGEELRARLGGGLWVNSSFELAADTRAITEAYKVAERHLSPALCSSYVDFLVPEDAIEDDLLEAYIEVAAIGLVPDIVVSVEAEADRLARTWLTDTRVDRKNLSDDKQAEYDRLEGMSTEPERISLVSPKTGQAETKAREADGSETDLPVYRNHLMVTDAGDYPVELNSWERHVFAAESGRNGFVGWWRNPDRAVKESLAIAYMDGARNWKALRPDFVFFAEGQNGVVVDLVDPHGHHLADAMPKLRGLADFAEHYGNEFRRIESVAETNGVYRVLDLKRDQVREAIRDVHDAKALYESDLSSDYR</sequence>
<accession>A0ABN6WYM2</accession>
<dbReference type="Pfam" id="PF04851">
    <property type="entry name" value="ResIII"/>
    <property type="match status" value="1"/>
</dbReference>
<organism evidence="2 3">
    <name type="scientific">Microbacterium suwonense</name>
    <dbReference type="NCBI Taxonomy" id="683047"/>
    <lineage>
        <taxon>Bacteria</taxon>
        <taxon>Bacillati</taxon>
        <taxon>Actinomycetota</taxon>
        <taxon>Actinomycetes</taxon>
        <taxon>Micrococcales</taxon>
        <taxon>Microbacteriaceae</taxon>
        <taxon>Microbacterium</taxon>
    </lineage>
</organism>
<dbReference type="SUPFAM" id="SSF52540">
    <property type="entry name" value="P-loop containing nucleoside triphosphate hydrolases"/>
    <property type="match status" value="1"/>
</dbReference>
<dbReference type="InterPro" id="IPR050742">
    <property type="entry name" value="Helicase_Restrict-Modif_Enz"/>
</dbReference>
<evidence type="ECO:0000313" key="2">
    <source>
        <dbReference type="EMBL" id="BDZ37632.1"/>
    </source>
</evidence>
<protein>
    <recommendedName>
        <fullName evidence="1">Helicase/UvrB N-terminal domain-containing protein</fullName>
    </recommendedName>
</protein>
<evidence type="ECO:0000313" key="3">
    <source>
        <dbReference type="Proteomes" id="UP001321543"/>
    </source>
</evidence>
<dbReference type="Gene3D" id="3.40.50.300">
    <property type="entry name" value="P-loop containing nucleotide triphosphate hydrolases"/>
    <property type="match status" value="2"/>
</dbReference>
<reference evidence="3" key="1">
    <citation type="journal article" date="2019" name="Int. J. Syst. Evol. Microbiol.">
        <title>The Global Catalogue of Microorganisms (GCM) 10K type strain sequencing project: providing services to taxonomists for standard genome sequencing and annotation.</title>
        <authorList>
            <consortium name="The Broad Institute Genomics Platform"/>
            <consortium name="The Broad Institute Genome Sequencing Center for Infectious Disease"/>
            <person name="Wu L."/>
            <person name="Ma J."/>
        </authorList>
    </citation>
    <scope>NUCLEOTIDE SEQUENCE [LARGE SCALE GENOMIC DNA]</scope>
    <source>
        <strain evidence="3">NBRC 106310</strain>
    </source>
</reference>
<dbReference type="EMBL" id="AP027728">
    <property type="protein sequence ID" value="BDZ37632.1"/>
    <property type="molecule type" value="Genomic_DNA"/>
</dbReference>